<dbReference type="Proteomes" id="UP000283872">
    <property type="component" value="Unassembled WGS sequence"/>
</dbReference>
<protein>
    <submittedName>
        <fullName evidence="1">Uncharacterized protein</fullName>
    </submittedName>
</protein>
<organism evidence="1 2">
    <name type="scientific">Segatella copri</name>
    <dbReference type="NCBI Taxonomy" id="165179"/>
    <lineage>
        <taxon>Bacteria</taxon>
        <taxon>Pseudomonadati</taxon>
        <taxon>Bacteroidota</taxon>
        <taxon>Bacteroidia</taxon>
        <taxon>Bacteroidales</taxon>
        <taxon>Prevotellaceae</taxon>
        <taxon>Segatella</taxon>
    </lineage>
</organism>
<gene>
    <name evidence="1" type="ORF">DWY11_15020</name>
</gene>
<evidence type="ECO:0000313" key="1">
    <source>
        <dbReference type="EMBL" id="RGS10563.1"/>
    </source>
</evidence>
<reference evidence="1 2" key="1">
    <citation type="submission" date="2018-08" db="EMBL/GenBank/DDBJ databases">
        <title>A genome reference for cultivated species of the human gut microbiota.</title>
        <authorList>
            <person name="Zou Y."/>
            <person name="Xue W."/>
            <person name="Luo G."/>
        </authorList>
    </citation>
    <scope>NUCLEOTIDE SEQUENCE [LARGE SCALE GENOMIC DNA]</scope>
    <source>
        <strain evidence="1 2">AF24-12</strain>
    </source>
</reference>
<evidence type="ECO:0000313" key="2">
    <source>
        <dbReference type="Proteomes" id="UP000283872"/>
    </source>
</evidence>
<comment type="caution">
    <text evidence="1">The sequence shown here is derived from an EMBL/GenBank/DDBJ whole genome shotgun (WGS) entry which is preliminary data.</text>
</comment>
<name>A0A412HAP1_9BACT</name>
<proteinExistence type="predicted"/>
<accession>A0A412HAP1</accession>
<sequence>MSVFLRVIFGVLFSSEETTRRLSVDTDTDLEFDSTLSSVIDSTLGLRCRSFHFMARLYGTRKKDVERLSCGFEV</sequence>
<dbReference type="AlphaFoldDB" id="A0A412HAP1"/>
<dbReference type="EMBL" id="QRVA01000062">
    <property type="protein sequence ID" value="RGS10563.1"/>
    <property type="molecule type" value="Genomic_DNA"/>
</dbReference>